<gene>
    <name evidence="9" type="primary">thiE</name>
    <name evidence="13" type="ORF">H9636_14350</name>
</gene>
<evidence type="ECO:0000256" key="10">
    <source>
        <dbReference type="RuleBase" id="RU003826"/>
    </source>
</evidence>
<dbReference type="InterPro" id="IPR036206">
    <property type="entry name" value="ThiamineP_synth_sf"/>
</dbReference>
<feature type="binding site" evidence="9">
    <location>
        <position position="92"/>
    </location>
    <ligand>
        <name>Mg(2+)</name>
        <dbReference type="ChEBI" id="CHEBI:18420"/>
    </ligand>
</feature>
<dbReference type="Gene3D" id="3.20.20.70">
    <property type="entry name" value="Aldolase class I"/>
    <property type="match status" value="1"/>
</dbReference>
<feature type="binding site" evidence="9">
    <location>
        <position position="73"/>
    </location>
    <ligand>
        <name>Mg(2+)</name>
        <dbReference type="ChEBI" id="CHEBI:18420"/>
    </ligand>
</feature>
<evidence type="ECO:0000256" key="3">
    <source>
        <dbReference type="ARBA" id="ARBA00022723"/>
    </source>
</evidence>
<keyword evidence="4 9" id="KW-0460">Magnesium</keyword>
<comment type="cofactor">
    <cofactor evidence="9">
        <name>Mg(2+)</name>
        <dbReference type="ChEBI" id="CHEBI:18420"/>
    </cofactor>
    <text evidence="9">Binds 1 Mg(2+) ion per subunit.</text>
</comment>
<dbReference type="InterPro" id="IPR034291">
    <property type="entry name" value="TMP_synthase"/>
</dbReference>
<feature type="binding site" evidence="9">
    <location>
        <position position="168"/>
    </location>
    <ligand>
        <name>2-[(2R,5Z)-2-carboxy-4-methylthiazol-5(2H)-ylidene]ethyl phosphate</name>
        <dbReference type="ChEBI" id="CHEBI:62899"/>
    </ligand>
</feature>
<dbReference type="CDD" id="cd00564">
    <property type="entry name" value="TMP_TenI"/>
    <property type="match status" value="1"/>
</dbReference>
<evidence type="ECO:0000313" key="13">
    <source>
        <dbReference type="EMBL" id="MBD8027830.1"/>
    </source>
</evidence>
<protein>
    <recommendedName>
        <fullName evidence="9">Thiamine-phosphate synthase</fullName>
        <shortName evidence="9">TP synthase</shortName>
        <shortName evidence="9">TPS</shortName>
        <ecNumber evidence="9">2.5.1.3</ecNumber>
    </recommendedName>
    <alternativeName>
        <fullName evidence="9">Thiamine-phosphate pyrophosphorylase</fullName>
        <shortName evidence="9">TMP pyrophosphorylase</shortName>
        <shortName evidence="9">TMP-PPase</shortName>
    </alternativeName>
</protein>
<dbReference type="HAMAP" id="MF_00097">
    <property type="entry name" value="TMP_synthase"/>
    <property type="match status" value="1"/>
</dbReference>
<comment type="function">
    <text evidence="9">Condenses 4-methyl-5-(beta-hydroxyethyl)thiazole monophosphate (THZ-P) and 2-methyl-4-amino-5-hydroxymethyl pyrimidine pyrophosphate (HMP-PP) to form thiamine monophosphate (TMP).</text>
</comment>
<feature type="binding site" evidence="9">
    <location>
        <position position="139"/>
    </location>
    <ligand>
        <name>4-amino-2-methyl-5-(diphosphooxymethyl)pyrimidine</name>
        <dbReference type="ChEBI" id="CHEBI:57841"/>
    </ligand>
</feature>
<feature type="binding site" evidence="9">
    <location>
        <position position="110"/>
    </location>
    <ligand>
        <name>4-amino-2-methyl-5-(diphosphooxymethyl)pyrimidine</name>
        <dbReference type="ChEBI" id="CHEBI:57841"/>
    </ligand>
</feature>
<evidence type="ECO:0000256" key="6">
    <source>
        <dbReference type="ARBA" id="ARBA00047334"/>
    </source>
</evidence>
<dbReference type="GO" id="GO:0004789">
    <property type="term" value="F:thiamine-phosphate diphosphorylase activity"/>
    <property type="evidence" value="ECO:0007669"/>
    <property type="project" value="UniProtKB-EC"/>
</dbReference>
<dbReference type="Proteomes" id="UP000640930">
    <property type="component" value="Unassembled WGS sequence"/>
</dbReference>
<dbReference type="InterPro" id="IPR022998">
    <property type="entry name" value="ThiamineP_synth_TenI"/>
</dbReference>
<keyword evidence="14" id="KW-1185">Reference proteome</keyword>
<dbReference type="SUPFAM" id="SSF51391">
    <property type="entry name" value="Thiamin phosphate synthase"/>
    <property type="match status" value="1"/>
</dbReference>
<feature type="binding site" evidence="9">
    <location>
        <begin position="188"/>
        <end position="189"/>
    </location>
    <ligand>
        <name>2-[(2R,5Z)-2-carboxy-4-methylthiazol-5(2H)-ylidene]ethyl phosphate</name>
        <dbReference type="ChEBI" id="CHEBI:62899"/>
    </ligand>
</feature>
<reference evidence="13 14" key="1">
    <citation type="submission" date="2020-08" db="EMBL/GenBank/DDBJ databases">
        <title>A Genomic Blueprint of the Chicken Gut Microbiome.</title>
        <authorList>
            <person name="Gilroy R."/>
            <person name="Ravi A."/>
            <person name="Getino M."/>
            <person name="Pursley I."/>
            <person name="Horton D.L."/>
            <person name="Alikhan N.-F."/>
            <person name="Baker D."/>
            <person name="Gharbi K."/>
            <person name="Hall N."/>
            <person name="Watson M."/>
            <person name="Adriaenssens E.M."/>
            <person name="Foster-Nyarko E."/>
            <person name="Jarju S."/>
            <person name="Secka A."/>
            <person name="Antonio M."/>
            <person name="Oren A."/>
            <person name="Chaudhuri R."/>
            <person name="La Ragione R.M."/>
            <person name="Hildebrand F."/>
            <person name="Pallen M.J."/>
        </authorList>
    </citation>
    <scope>NUCLEOTIDE SEQUENCE [LARGE SCALE GENOMIC DNA]</scope>
    <source>
        <strain evidence="13 14">Re31</strain>
    </source>
</reference>
<evidence type="ECO:0000256" key="9">
    <source>
        <dbReference type="HAMAP-Rule" id="MF_00097"/>
    </source>
</evidence>
<evidence type="ECO:0000256" key="2">
    <source>
        <dbReference type="ARBA" id="ARBA00022679"/>
    </source>
</evidence>
<evidence type="ECO:0000256" key="8">
    <source>
        <dbReference type="ARBA" id="ARBA00047883"/>
    </source>
</evidence>
<dbReference type="NCBIfam" id="TIGR00693">
    <property type="entry name" value="thiE"/>
    <property type="match status" value="1"/>
</dbReference>
<dbReference type="Pfam" id="PF02581">
    <property type="entry name" value="TMP-TENI"/>
    <property type="match status" value="1"/>
</dbReference>
<dbReference type="InterPro" id="IPR013785">
    <property type="entry name" value="Aldolase_TIM"/>
</dbReference>
<evidence type="ECO:0000256" key="1">
    <source>
        <dbReference type="ARBA" id="ARBA00005165"/>
    </source>
</evidence>
<feature type="binding site" evidence="9">
    <location>
        <begin position="37"/>
        <end position="41"/>
    </location>
    <ligand>
        <name>4-amino-2-methyl-5-(diphosphooxymethyl)pyrimidine</name>
        <dbReference type="ChEBI" id="CHEBI:57841"/>
    </ligand>
</feature>
<evidence type="ECO:0000256" key="7">
    <source>
        <dbReference type="ARBA" id="ARBA00047851"/>
    </source>
</evidence>
<comment type="catalytic activity">
    <reaction evidence="8 9 10">
        <text>2-[(2R,5Z)-2-carboxy-4-methylthiazol-5(2H)-ylidene]ethyl phosphate + 4-amino-2-methyl-5-(diphosphooxymethyl)pyrimidine + 2 H(+) = thiamine phosphate + CO2 + diphosphate</text>
        <dbReference type="Rhea" id="RHEA:47844"/>
        <dbReference type="ChEBI" id="CHEBI:15378"/>
        <dbReference type="ChEBI" id="CHEBI:16526"/>
        <dbReference type="ChEBI" id="CHEBI:33019"/>
        <dbReference type="ChEBI" id="CHEBI:37575"/>
        <dbReference type="ChEBI" id="CHEBI:57841"/>
        <dbReference type="ChEBI" id="CHEBI:62899"/>
        <dbReference type="EC" id="2.5.1.3"/>
    </reaction>
</comment>
<name>A0ABR8XF21_9BACL</name>
<dbReference type="PANTHER" id="PTHR20857">
    <property type="entry name" value="THIAMINE-PHOSPHATE PYROPHOSPHORYLASE"/>
    <property type="match status" value="1"/>
</dbReference>
<evidence type="ECO:0000256" key="4">
    <source>
        <dbReference type="ARBA" id="ARBA00022842"/>
    </source>
</evidence>
<sequence length="210" mass="23159">MNPNDLAVYFIMGTENCETDPLNVLEDALQAGITMFQFREKGPRALKGEKYEEFARACQRLCKHYHVPFIVNDDVELALKLQADGIHVGQKDMALVNIREQFKGKIIGVSVHNEQEMSAAVLNGADYVGIGPIFETTSKPDAEPPTGVSFIKEIRNKYPNYPIVAIGGITTENSSEIIQAGADGVAVISAICQSSNRRETVNQLKIIKNY</sequence>
<evidence type="ECO:0000256" key="5">
    <source>
        <dbReference type="ARBA" id="ARBA00022977"/>
    </source>
</evidence>
<feature type="domain" description="Thiamine phosphate synthase/TenI" evidence="12">
    <location>
        <begin position="8"/>
        <end position="191"/>
    </location>
</feature>
<evidence type="ECO:0000256" key="11">
    <source>
        <dbReference type="RuleBase" id="RU004253"/>
    </source>
</evidence>
<accession>A0ABR8XF21</accession>
<feature type="binding site" evidence="9">
    <location>
        <position position="72"/>
    </location>
    <ligand>
        <name>4-amino-2-methyl-5-(diphosphooxymethyl)pyrimidine</name>
        <dbReference type="ChEBI" id="CHEBI:57841"/>
    </ligand>
</feature>
<evidence type="ECO:0000313" key="14">
    <source>
        <dbReference type="Proteomes" id="UP000640930"/>
    </source>
</evidence>
<comment type="catalytic activity">
    <reaction evidence="7 9 10">
        <text>2-(2-carboxy-4-methylthiazol-5-yl)ethyl phosphate + 4-amino-2-methyl-5-(diphosphooxymethyl)pyrimidine + 2 H(+) = thiamine phosphate + CO2 + diphosphate</text>
        <dbReference type="Rhea" id="RHEA:47848"/>
        <dbReference type="ChEBI" id="CHEBI:15378"/>
        <dbReference type="ChEBI" id="CHEBI:16526"/>
        <dbReference type="ChEBI" id="CHEBI:33019"/>
        <dbReference type="ChEBI" id="CHEBI:37575"/>
        <dbReference type="ChEBI" id="CHEBI:57841"/>
        <dbReference type="ChEBI" id="CHEBI:62890"/>
        <dbReference type="EC" id="2.5.1.3"/>
    </reaction>
</comment>
<dbReference type="EMBL" id="JACSQA010000025">
    <property type="protein sequence ID" value="MBD8027830.1"/>
    <property type="molecule type" value="Genomic_DNA"/>
</dbReference>
<keyword evidence="5 9" id="KW-0784">Thiamine biosynthesis</keyword>
<feature type="binding site" evidence="9">
    <location>
        <begin position="136"/>
        <end position="138"/>
    </location>
    <ligand>
        <name>2-[(2R,5Z)-2-carboxy-4-methylthiazol-5(2H)-ylidene]ethyl phosphate</name>
        <dbReference type="ChEBI" id="CHEBI:62899"/>
    </ligand>
</feature>
<comment type="pathway">
    <text evidence="1 9 11">Cofactor biosynthesis; thiamine diphosphate biosynthesis; thiamine phosphate from 4-amino-2-methyl-5-diphosphomethylpyrimidine and 4-methyl-5-(2-phosphoethyl)-thiazole: step 1/1.</text>
</comment>
<proteinExistence type="inferred from homology"/>
<evidence type="ECO:0000259" key="12">
    <source>
        <dbReference type="Pfam" id="PF02581"/>
    </source>
</evidence>
<comment type="catalytic activity">
    <reaction evidence="6 9 10">
        <text>4-methyl-5-(2-phosphooxyethyl)-thiazole + 4-amino-2-methyl-5-(diphosphooxymethyl)pyrimidine + H(+) = thiamine phosphate + diphosphate</text>
        <dbReference type="Rhea" id="RHEA:22328"/>
        <dbReference type="ChEBI" id="CHEBI:15378"/>
        <dbReference type="ChEBI" id="CHEBI:33019"/>
        <dbReference type="ChEBI" id="CHEBI:37575"/>
        <dbReference type="ChEBI" id="CHEBI:57841"/>
        <dbReference type="ChEBI" id="CHEBI:58296"/>
        <dbReference type="EC" id="2.5.1.3"/>
    </reaction>
</comment>
<organism evidence="13 14">
    <name type="scientific">Ureibacillus galli</name>
    <dbReference type="NCBI Taxonomy" id="2762222"/>
    <lineage>
        <taxon>Bacteria</taxon>
        <taxon>Bacillati</taxon>
        <taxon>Bacillota</taxon>
        <taxon>Bacilli</taxon>
        <taxon>Bacillales</taxon>
        <taxon>Caryophanaceae</taxon>
        <taxon>Ureibacillus</taxon>
    </lineage>
</organism>
<keyword evidence="3 9" id="KW-0479">Metal-binding</keyword>
<comment type="similarity">
    <text evidence="9 10">Belongs to the thiamine-phosphate synthase family.</text>
</comment>
<dbReference type="EC" id="2.5.1.3" evidence="9"/>
<comment type="caution">
    <text evidence="13">The sequence shown here is derived from an EMBL/GenBank/DDBJ whole genome shotgun (WGS) entry which is preliminary data.</text>
</comment>
<dbReference type="RefSeq" id="WP_191708251.1">
    <property type="nucleotide sequence ID" value="NZ_JACSQA010000025.1"/>
</dbReference>
<dbReference type="PANTHER" id="PTHR20857:SF15">
    <property type="entry name" value="THIAMINE-PHOSPHATE SYNTHASE"/>
    <property type="match status" value="1"/>
</dbReference>
<keyword evidence="2 9" id="KW-0808">Transferase</keyword>